<evidence type="ECO:0000259" key="5">
    <source>
        <dbReference type="PROSITE" id="PS50110"/>
    </source>
</evidence>
<dbReference type="AlphaFoldDB" id="A0A372M2F3"/>
<dbReference type="InterPro" id="IPR039420">
    <property type="entry name" value="WalR-like"/>
</dbReference>
<reference evidence="6 7" key="1">
    <citation type="submission" date="2018-08" db="EMBL/GenBank/DDBJ databases">
        <title>Isolation, diversity and antifungal activity of Actinobacteria from wheat.</title>
        <authorList>
            <person name="Han C."/>
        </authorList>
    </citation>
    <scope>NUCLEOTIDE SEQUENCE [LARGE SCALE GENOMIC DNA]</scope>
    <source>
        <strain evidence="6 7">NEAU-YY421</strain>
    </source>
</reference>
<dbReference type="InterPro" id="IPR001789">
    <property type="entry name" value="Sig_transdc_resp-reg_receiver"/>
</dbReference>
<dbReference type="SMART" id="SM00448">
    <property type="entry name" value="REC"/>
    <property type="match status" value="1"/>
</dbReference>
<keyword evidence="2 6" id="KW-0238">DNA-binding</keyword>
<dbReference type="InterPro" id="IPR036388">
    <property type="entry name" value="WH-like_DNA-bd_sf"/>
</dbReference>
<dbReference type="RefSeq" id="WP_128557670.1">
    <property type="nucleotide sequence ID" value="NZ_QUAK01000115.1"/>
</dbReference>
<dbReference type="OrthoDB" id="4267514at2"/>
<dbReference type="PANTHER" id="PTHR43214">
    <property type="entry name" value="TWO-COMPONENT RESPONSE REGULATOR"/>
    <property type="match status" value="1"/>
</dbReference>
<dbReference type="SUPFAM" id="SSF52172">
    <property type="entry name" value="CheY-like"/>
    <property type="match status" value="1"/>
</dbReference>
<accession>A0A372M2F3</accession>
<dbReference type="EMBL" id="QUAK01000115">
    <property type="protein sequence ID" value="RFU84705.1"/>
    <property type="molecule type" value="Genomic_DNA"/>
</dbReference>
<dbReference type="InterPro" id="IPR016032">
    <property type="entry name" value="Sig_transdc_resp-reg_C-effctor"/>
</dbReference>
<evidence type="ECO:0000313" key="6">
    <source>
        <dbReference type="EMBL" id="RFU84705.1"/>
    </source>
</evidence>
<dbReference type="InterPro" id="IPR011006">
    <property type="entry name" value="CheY-like_superfamily"/>
</dbReference>
<dbReference type="PROSITE" id="PS50110">
    <property type="entry name" value="RESPONSE_REGULATORY"/>
    <property type="match status" value="1"/>
</dbReference>
<comment type="caution">
    <text evidence="3">Lacks conserved residue(s) required for the propagation of feature annotation.</text>
</comment>
<evidence type="ECO:0000256" key="3">
    <source>
        <dbReference type="PROSITE-ProRule" id="PRU00169"/>
    </source>
</evidence>
<comment type="caution">
    <text evidence="6">The sequence shown here is derived from an EMBL/GenBank/DDBJ whole genome shotgun (WGS) entry which is preliminary data.</text>
</comment>
<evidence type="ECO:0000256" key="1">
    <source>
        <dbReference type="ARBA" id="ARBA00022553"/>
    </source>
</evidence>
<evidence type="ECO:0000259" key="4">
    <source>
        <dbReference type="PROSITE" id="PS50043"/>
    </source>
</evidence>
<dbReference type="CDD" id="cd06170">
    <property type="entry name" value="LuxR_C_like"/>
    <property type="match status" value="1"/>
</dbReference>
<dbReference type="PRINTS" id="PR00038">
    <property type="entry name" value="HTHLUXR"/>
</dbReference>
<dbReference type="Gene3D" id="1.10.10.10">
    <property type="entry name" value="Winged helix-like DNA-binding domain superfamily/Winged helix DNA-binding domain"/>
    <property type="match status" value="1"/>
</dbReference>
<dbReference type="InterPro" id="IPR058245">
    <property type="entry name" value="NreC/VraR/RcsB-like_REC"/>
</dbReference>
<dbReference type="PROSITE" id="PS00622">
    <property type="entry name" value="HTH_LUXR_1"/>
    <property type="match status" value="1"/>
</dbReference>
<proteinExistence type="predicted"/>
<dbReference type="Proteomes" id="UP000263094">
    <property type="component" value="Unassembled WGS sequence"/>
</dbReference>
<gene>
    <name evidence="6" type="ORF">DY218_21170</name>
</gene>
<dbReference type="PROSITE" id="PS50043">
    <property type="entry name" value="HTH_LUXR_2"/>
    <property type="match status" value="1"/>
</dbReference>
<feature type="domain" description="Response regulatory" evidence="5">
    <location>
        <begin position="5"/>
        <end position="121"/>
    </location>
</feature>
<dbReference type="SUPFAM" id="SSF46894">
    <property type="entry name" value="C-terminal effector domain of the bipartite response regulators"/>
    <property type="match status" value="1"/>
</dbReference>
<dbReference type="SMART" id="SM00421">
    <property type="entry name" value="HTH_LUXR"/>
    <property type="match status" value="1"/>
</dbReference>
<evidence type="ECO:0000256" key="2">
    <source>
        <dbReference type="ARBA" id="ARBA00023125"/>
    </source>
</evidence>
<keyword evidence="7" id="KW-1185">Reference proteome</keyword>
<dbReference type="CDD" id="cd17535">
    <property type="entry name" value="REC_NarL-like"/>
    <property type="match status" value="1"/>
</dbReference>
<evidence type="ECO:0000313" key="7">
    <source>
        <dbReference type="Proteomes" id="UP000263094"/>
    </source>
</evidence>
<dbReference type="GO" id="GO:0003677">
    <property type="term" value="F:DNA binding"/>
    <property type="evidence" value="ECO:0007669"/>
    <property type="project" value="UniProtKB-KW"/>
</dbReference>
<organism evidence="6 7">
    <name type="scientific">Streptomyces triticagri</name>
    <dbReference type="NCBI Taxonomy" id="2293568"/>
    <lineage>
        <taxon>Bacteria</taxon>
        <taxon>Bacillati</taxon>
        <taxon>Actinomycetota</taxon>
        <taxon>Actinomycetes</taxon>
        <taxon>Kitasatosporales</taxon>
        <taxon>Streptomycetaceae</taxon>
        <taxon>Streptomyces</taxon>
    </lineage>
</organism>
<dbReference type="Pfam" id="PF00072">
    <property type="entry name" value="Response_reg"/>
    <property type="match status" value="1"/>
</dbReference>
<protein>
    <submittedName>
        <fullName evidence="6">DNA-binding response regulator</fullName>
    </submittedName>
</protein>
<feature type="domain" description="HTH luxR-type" evidence="4">
    <location>
        <begin position="147"/>
        <end position="212"/>
    </location>
</feature>
<dbReference type="Gene3D" id="3.40.50.2300">
    <property type="match status" value="1"/>
</dbReference>
<dbReference type="GO" id="GO:0006355">
    <property type="term" value="P:regulation of DNA-templated transcription"/>
    <property type="evidence" value="ECO:0007669"/>
    <property type="project" value="InterPro"/>
</dbReference>
<dbReference type="Pfam" id="PF00196">
    <property type="entry name" value="GerE"/>
    <property type="match status" value="1"/>
</dbReference>
<sequence>MSAVKVLLVDDEQLVLDGMCSLLEGFQEFEVVSAVSDGEAALRCLRVDHPHLVVTGLGGAGMGIANAVRAIRRGSPHVRIVVVTSRQQAVFVREAFLAGASAYLSRRISREELRQTLLTVHREGAALSGETAGLVLQFASEARLGGDGSPLAGLTGRERQVLSLVADDHDTGRIASQMGISPKTVRNYLSRIYAKLGTSNLVQTALYAKGSLGSPVRLEGLSLET</sequence>
<keyword evidence="1" id="KW-0597">Phosphoprotein</keyword>
<dbReference type="GO" id="GO:0000160">
    <property type="term" value="P:phosphorelay signal transduction system"/>
    <property type="evidence" value="ECO:0007669"/>
    <property type="project" value="InterPro"/>
</dbReference>
<dbReference type="InterPro" id="IPR000792">
    <property type="entry name" value="Tscrpt_reg_LuxR_C"/>
</dbReference>
<name>A0A372M2F3_9ACTN</name>